<evidence type="ECO:0000313" key="2">
    <source>
        <dbReference type="EMBL" id="VTR46419.1"/>
    </source>
</evidence>
<name>A0A4U9VLC2_SERFO</name>
<sequence>MTRCKPTIKTVLKWFLSCAMVSATSSYAADTPEEVTFDPSFFPGGKVGTFDPAPIQPQ</sequence>
<protein>
    <submittedName>
        <fullName evidence="2">Uncharacterized protein</fullName>
    </submittedName>
</protein>
<proteinExistence type="predicted"/>
<evidence type="ECO:0000256" key="1">
    <source>
        <dbReference type="SAM" id="SignalP"/>
    </source>
</evidence>
<gene>
    <name evidence="2" type="ORF">NCTC12965_05369</name>
</gene>
<keyword evidence="1" id="KW-0732">Signal</keyword>
<accession>A0A4U9VLC2</accession>
<feature type="chain" id="PRO_5020840768" evidence="1">
    <location>
        <begin position="29"/>
        <end position="58"/>
    </location>
</feature>
<reference evidence="2" key="1">
    <citation type="submission" date="2019-05" db="EMBL/GenBank/DDBJ databases">
        <authorList>
            <consortium name="Pathogen Informatics"/>
        </authorList>
    </citation>
    <scope>NUCLEOTIDE SEQUENCE [LARGE SCALE GENOMIC DNA]</scope>
    <source>
        <strain evidence="2">NCTC12965</strain>
    </source>
</reference>
<dbReference type="AlphaFoldDB" id="A0A4U9VLC2"/>
<dbReference type="EMBL" id="CABEEZ010000116">
    <property type="protein sequence ID" value="VTR46419.1"/>
    <property type="molecule type" value="Genomic_DNA"/>
</dbReference>
<organism evidence="2">
    <name type="scientific">Serratia fonticola</name>
    <dbReference type="NCBI Taxonomy" id="47917"/>
    <lineage>
        <taxon>Bacteria</taxon>
        <taxon>Pseudomonadati</taxon>
        <taxon>Pseudomonadota</taxon>
        <taxon>Gammaproteobacteria</taxon>
        <taxon>Enterobacterales</taxon>
        <taxon>Yersiniaceae</taxon>
        <taxon>Serratia</taxon>
    </lineage>
</organism>
<feature type="signal peptide" evidence="1">
    <location>
        <begin position="1"/>
        <end position="28"/>
    </location>
</feature>